<dbReference type="InterPro" id="IPR029787">
    <property type="entry name" value="Nucleotide_cyclase"/>
</dbReference>
<keyword evidence="4" id="KW-0472">Membrane</keyword>
<evidence type="ECO:0000259" key="6">
    <source>
        <dbReference type="PROSITE" id="PS50887"/>
    </source>
</evidence>
<keyword evidence="4" id="KW-0812">Transmembrane</keyword>
<dbReference type="InterPro" id="IPR043128">
    <property type="entry name" value="Rev_trsase/Diguanyl_cyclase"/>
</dbReference>
<dbReference type="GO" id="GO:0052621">
    <property type="term" value="F:diguanylate cyclase activity"/>
    <property type="evidence" value="ECO:0007669"/>
    <property type="project" value="UniProtKB-EC"/>
</dbReference>
<evidence type="ECO:0000313" key="7">
    <source>
        <dbReference type="EMBL" id="MBS7527433.1"/>
    </source>
</evidence>
<comment type="caution">
    <text evidence="7">The sequence shown here is derived from an EMBL/GenBank/DDBJ whole genome shotgun (WGS) entry which is preliminary data.</text>
</comment>
<evidence type="ECO:0000313" key="8">
    <source>
        <dbReference type="Proteomes" id="UP000746471"/>
    </source>
</evidence>
<evidence type="ECO:0000259" key="5">
    <source>
        <dbReference type="PROSITE" id="PS50839"/>
    </source>
</evidence>
<sequence length="588" mass="67648">MGRKIERKSVRIGIALIVGILFFMISEMTLMGYFENQSINEHIVVAEKYLTIQQSVEYMMMDNVNLIKGLGAYIQMNDTYTDDEIQEILRILYDDRLDEVRNVGVIEDTTVRWVFPLKGNEAIIGVDLAAIPEQVKGILKVKNNLETGIYGPIDLVQGGKGFIVRIPIKKNDVYWGMGSVVLNADHAFQFLSDFETAHHVKILLTHTGNPSEVIYGDPAILEQQPMRFGADTNAMLWDTYMLPKDGWVDTHAIWLFLSFVFLIATGLIVHSIYAWLTKYTTVMDDNIQMRMLSNTDTFTGIFNKNYFNLCAKDEIMRSDRSENPISLLYFDLDHFKEINDTYGHARGDEVLLGVVDLVKQKLRANDIFARWGGDEFIILLPYTDLAGASVVAEKIQRAIEGMAMDGGERVTASIGIAERAHFEFWESWFRRTDEALYQAKVNGRNQYAVSNHQHNPRILKRIVWLQIWDCGVPEIDKAHRDLTVYCNELVMSSFDSSNIDETIRLAGQLLDETKHHFEMEIQYLREKAYPQVEAHAALHETLYQSTKKLYDGLIKHEYDSVELLNYLKDYVIIGHLVNADQHYRQYLH</sequence>
<name>A0ABS5PQU1_9FIRM</name>
<dbReference type="Gene3D" id="1.20.120.50">
    <property type="entry name" value="Hemerythrin-like"/>
    <property type="match status" value="1"/>
</dbReference>
<gene>
    <name evidence="7" type="ORF">KHM83_12180</name>
</gene>
<dbReference type="InterPro" id="IPR050469">
    <property type="entry name" value="Diguanylate_Cyclase"/>
</dbReference>
<feature type="domain" description="GGDEF" evidence="6">
    <location>
        <begin position="323"/>
        <end position="452"/>
    </location>
</feature>
<feature type="domain" description="CHASE" evidence="5">
    <location>
        <begin position="111"/>
        <end position="194"/>
    </location>
</feature>
<dbReference type="Pfam" id="PF03924">
    <property type="entry name" value="CHASE"/>
    <property type="match status" value="1"/>
</dbReference>
<dbReference type="InterPro" id="IPR012827">
    <property type="entry name" value="Hemerythrin_metal-bd"/>
</dbReference>
<dbReference type="PROSITE" id="PS50839">
    <property type="entry name" value="CHASE"/>
    <property type="match status" value="1"/>
</dbReference>
<keyword evidence="4" id="KW-1133">Transmembrane helix</keyword>
<proteinExistence type="inferred from homology"/>
<evidence type="ECO:0000256" key="1">
    <source>
        <dbReference type="ARBA" id="ARBA00010587"/>
    </source>
</evidence>
<evidence type="ECO:0000256" key="2">
    <source>
        <dbReference type="ARBA" id="ARBA00022723"/>
    </source>
</evidence>
<dbReference type="PANTHER" id="PTHR45138">
    <property type="entry name" value="REGULATORY COMPONENTS OF SENSORY TRANSDUCTION SYSTEM"/>
    <property type="match status" value="1"/>
</dbReference>
<reference evidence="7 8" key="1">
    <citation type="submission" date="2021-05" db="EMBL/GenBank/DDBJ databases">
        <title>Fusibacter ferrireducens sp. nov., an anaerobic, sulfur- and Fe-reducing bacterium isolated from the mangrove sediment.</title>
        <authorList>
            <person name="Qiu D."/>
        </authorList>
    </citation>
    <scope>NUCLEOTIDE SEQUENCE [LARGE SCALE GENOMIC DNA]</scope>
    <source>
        <strain evidence="7 8">DSM 12116</strain>
    </source>
</reference>
<organism evidence="7 8">
    <name type="scientific">Fusibacter paucivorans</name>
    <dbReference type="NCBI Taxonomy" id="76009"/>
    <lineage>
        <taxon>Bacteria</taxon>
        <taxon>Bacillati</taxon>
        <taxon>Bacillota</taxon>
        <taxon>Clostridia</taxon>
        <taxon>Eubacteriales</taxon>
        <taxon>Eubacteriales Family XII. Incertae Sedis</taxon>
        <taxon>Fusibacter</taxon>
    </lineage>
</organism>
<keyword evidence="2" id="KW-0479">Metal-binding</keyword>
<dbReference type="Pfam" id="PF00990">
    <property type="entry name" value="GGDEF"/>
    <property type="match status" value="1"/>
</dbReference>
<dbReference type="NCBIfam" id="TIGR02481">
    <property type="entry name" value="hemeryth_dom"/>
    <property type="match status" value="1"/>
</dbReference>
<dbReference type="InterPro" id="IPR006189">
    <property type="entry name" value="CHASE_dom"/>
</dbReference>
<dbReference type="NCBIfam" id="TIGR00254">
    <property type="entry name" value="GGDEF"/>
    <property type="match status" value="1"/>
</dbReference>
<dbReference type="SUPFAM" id="SSF55073">
    <property type="entry name" value="Nucleotide cyclase"/>
    <property type="match status" value="1"/>
</dbReference>
<dbReference type="SUPFAM" id="SSF47188">
    <property type="entry name" value="Hemerythrin-like"/>
    <property type="match status" value="1"/>
</dbReference>
<dbReference type="SMART" id="SM00267">
    <property type="entry name" value="GGDEF"/>
    <property type="match status" value="1"/>
</dbReference>
<protein>
    <submittedName>
        <fullName evidence="7">Diguanylate cyclase</fullName>
        <ecNumber evidence="7">2.7.7.65</ecNumber>
    </submittedName>
</protein>
<dbReference type="SMART" id="SM01079">
    <property type="entry name" value="CHASE"/>
    <property type="match status" value="1"/>
</dbReference>
<dbReference type="RefSeq" id="WP_213237293.1">
    <property type="nucleotide sequence ID" value="NZ_JAHBCL010000020.1"/>
</dbReference>
<dbReference type="InterPro" id="IPR035938">
    <property type="entry name" value="Hemerythrin-like_sf"/>
</dbReference>
<evidence type="ECO:0000256" key="3">
    <source>
        <dbReference type="ARBA" id="ARBA00023004"/>
    </source>
</evidence>
<keyword evidence="7" id="KW-0548">Nucleotidyltransferase</keyword>
<dbReference type="Gene3D" id="3.30.70.270">
    <property type="match status" value="1"/>
</dbReference>
<evidence type="ECO:0000256" key="4">
    <source>
        <dbReference type="SAM" id="Phobius"/>
    </source>
</evidence>
<accession>A0ABS5PQU1</accession>
<keyword evidence="3" id="KW-0408">Iron</keyword>
<dbReference type="PROSITE" id="PS50887">
    <property type="entry name" value="GGDEF"/>
    <property type="match status" value="1"/>
</dbReference>
<feature type="transmembrane region" description="Helical" evidence="4">
    <location>
        <begin position="12"/>
        <end position="34"/>
    </location>
</feature>
<dbReference type="Proteomes" id="UP000746471">
    <property type="component" value="Unassembled WGS sequence"/>
</dbReference>
<dbReference type="CDD" id="cd01949">
    <property type="entry name" value="GGDEF"/>
    <property type="match status" value="1"/>
</dbReference>
<keyword evidence="8" id="KW-1185">Reference proteome</keyword>
<keyword evidence="7" id="KW-0808">Transferase</keyword>
<dbReference type="CDD" id="cd12107">
    <property type="entry name" value="Hemerythrin"/>
    <property type="match status" value="1"/>
</dbReference>
<dbReference type="InterPro" id="IPR000160">
    <property type="entry name" value="GGDEF_dom"/>
</dbReference>
<comment type="similarity">
    <text evidence="1">Belongs to the hemerythrin family.</text>
</comment>
<dbReference type="PANTHER" id="PTHR45138:SF9">
    <property type="entry name" value="DIGUANYLATE CYCLASE DGCM-RELATED"/>
    <property type="match status" value="1"/>
</dbReference>
<dbReference type="EC" id="2.7.7.65" evidence="7"/>
<feature type="transmembrane region" description="Helical" evidence="4">
    <location>
        <begin position="252"/>
        <end position="276"/>
    </location>
</feature>
<dbReference type="EMBL" id="JAHBCL010000020">
    <property type="protein sequence ID" value="MBS7527433.1"/>
    <property type="molecule type" value="Genomic_DNA"/>
</dbReference>